<comment type="caution">
    <text evidence="2">The sequence shown here is derived from an EMBL/GenBank/DDBJ whole genome shotgun (WGS) entry which is preliminary data.</text>
</comment>
<dbReference type="Pfam" id="PF01695">
    <property type="entry name" value="IstB_IS21"/>
    <property type="match status" value="1"/>
</dbReference>
<reference evidence="2 3" key="1">
    <citation type="journal article" date="2012" name="J. Bacteriol.">
        <title>Genome Sequence of Corynebacterium casei UCMA 3821, Isolated from a Smear-Ripened Cheese.</title>
        <authorList>
            <person name="Monnet C."/>
            <person name="Loux V."/>
            <person name="Bento P."/>
            <person name="Gibrat J.F."/>
            <person name="Straub C."/>
            <person name="Bonnarme P."/>
            <person name="Landaud S."/>
            <person name="Irlinger F."/>
        </authorList>
    </citation>
    <scope>NUCLEOTIDE SEQUENCE [LARGE SCALE GENOMIC DNA]</scope>
    <source>
        <strain evidence="2 3">UCMA 3821</strain>
    </source>
</reference>
<dbReference type="AlphaFoldDB" id="G7HVZ1"/>
<evidence type="ECO:0000313" key="2">
    <source>
        <dbReference type="EMBL" id="CCE54356.1"/>
    </source>
</evidence>
<dbReference type="Proteomes" id="UP000004840">
    <property type="component" value="Unassembled WGS sequence"/>
</dbReference>
<dbReference type="InterPro" id="IPR028350">
    <property type="entry name" value="DNAC/IstB-like"/>
</dbReference>
<dbReference type="Gene3D" id="3.40.50.300">
    <property type="entry name" value="P-loop containing nucleotide triphosphate hydrolases"/>
    <property type="match status" value="1"/>
</dbReference>
<dbReference type="GO" id="GO:0005524">
    <property type="term" value="F:ATP binding"/>
    <property type="evidence" value="ECO:0007669"/>
    <property type="project" value="InterPro"/>
</dbReference>
<dbReference type="PIRSF" id="PIRSF003073">
    <property type="entry name" value="DNAC_TnpB_IstB"/>
    <property type="match status" value="1"/>
</dbReference>
<organism evidence="2 3">
    <name type="scientific">Corynebacterium casei UCMA 3821</name>
    <dbReference type="NCBI Taxonomy" id="1110505"/>
    <lineage>
        <taxon>Bacteria</taxon>
        <taxon>Bacillati</taxon>
        <taxon>Actinomycetota</taxon>
        <taxon>Actinomycetes</taxon>
        <taxon>Mycobacteriales</taxon>
        <taxon>Corynebacteriaceae</taxon>
        <taxon>Corynebacterium</taxon>
    </lineage>
</organism>
<sequence>MSLLSIDETTRAQLRQLRLSTFADVYFELAADEEMTNALPEEIFLKAVAQAAEQRRQRNIAKAITHAKFRYPDATLAELINPQDRGINLRQLKRLAATNWRENPTNVHVLAPTGTGKTYIACALGIAACQAGYSVAYYRLDQLVDALTVFLPADKRYADLMRRLQNIDVLILDDFLTIGIDQRGQEDLTKIIFNRDGRLPTIVASQTSAAYWLEALPDRVGADSLVSRLNTGQRINLGDYDMRQHLAYTHTPND</sequence>
<evidence type="ECO:0000259" key="1">
    <source>
        <dbReference type="Pfam" id="PF01695"/>
    </source>
</evidence>
<dbReference type="InterPro" id="IPR027417">
    <property type="entry name" value="P-loop_NTPase"/>
</dbReference>
<evidence type="ECO:0000313" key="3">
    <source>
        <dbReference type="Proteomes" id="UP000004840"/>
    </source>
</evidence>
<gene>
    <name evidence="2" type="ORF">CCAS_03775</name>
</gene>
<proteinExistence type="predicted"/>
<dbReference type="GO" id="GO:0006260">
    <property type="term" value="P:DNA replication"/>
    <property type="evidence" value="ECO:0007669"/>
    <property type="project" value="TreeGrafter"/>
</dbReference>
<name>G7HVZ1_9CORY</name>
<dbReference type="PANTHER" id="PTHR30050">
    <property type="entry name" value="CHROMOSOMAL REPLICATION INITIATOR PROTEIN DNAA"/>
    <property type="match status" value="1"/>
</dbReference>
<dbReference type="EMBL" id="CAFW01000021">
    <property type="protein sequence ID" value="CCE54356.1"/>
    <property type="molecule type" value="Genomic_DNA"/>
</dbReference>
<dbReference type="RefSeq" id="WP_006821900.1">
    <property type="nucleotide sequence ID" value="NZ_CAFW01000021.1"/>
</dbReference>
<dbReference type="InterPro" id="IPR002611">
    <property type="entry name" value="IstB_ATP-bd"/>
</dbReference>
<protein>
    <submittedName>
        <fullName evidence="2">Helper of insertion sequence transposition</fullName>
    </submittedName>
</protein>
<dbReference type="PANTHER" id="PTHR30050:SF4">
    <property type="entry name" value="ATP-BINDING PROTEIN RV3427C IN INSERTION SEQUENCE-RELATED"/>
    <property type="match status" value="1"/>
</dbReference>
<feature type="domain" description="IstB-like ATP-binding" evidence="1">
    <location>
        <begin position="12"/>
        <end position="230"/>
    </location>
</feature>
<accession>G7HVZ1</accession>
<dbReference type="SUPFAM" id="SSF52540">
    <property type="entry name" value="P-loop containing nucleoside triphosphate hydrolases"/>
    <property type="match status" value="1"/>
</dbReference>